<evidence type="ECO:0000256" key="1">
    <source>
        <dbReference type="SAM" id="MobiDB-lite"/>
    </source>
</evidence>
<feature type="region of interest" description="Disordered" evidence="1">
    <location>
        <begin position="128"/>
        <end position="147"/>
    </location>
</feature>
<dbReference type="KEGG" id="vg:77940525"/>
<protein>
    <submittedName>
        <fullName evidence="2">Uncharacterized protein</fullName>
    </submittedName>
</protein>
<organism evidence="2 3">
    <name type="scientific">Aeromonas phage vB_AsaM_LPM4</name>
    <dbReference type="NCBI Taxonomy" id="2894367"/>
    <lineage>
        <taxon>Viruses</taxon>
        <taxon>Duplodnaviria</taxon>
        <taxon>Heunggongvirae</taxon>
        <taxon>Uroviricota</taxon>
        <taxon>Caudoviricetes</taxon>
        <taxon>Peduoviridae</taxon>
        <taxon>Piscesmortuivirus</taxon>
        <taxon>Piscesmortuivirus LPM4</taxon>
    </lineage>
</organism>
<evidence type="ECO:0000313" key="3">
    <source>
        <dbReference type="Proteomes" id="UP000828357"/>
    </source>
</evidence>
<proteinExistence type="predicted"/>
<keyword evidence="3" id="KW-1185">Reference proteome</keyword>
<accession>A0AAE8YH94</accession>
<dbReference type="GeneID" id="77940525"/>
<reference evidence="2" key="1">
    <citation type="submission" date="2021-11" db="EMBL/GenBank/DDBJ databases">
        <title>vB_AsaM_LPM4, the infectious counterpart bacteriophage of Aeromonas salmonicida subsp. salmonicida Prophage 3, requires the A-layer in its infection process.</title>
        <authorList>
            <person name="Leduc G.R."/>
            <person name="Paquet V.E."/>
            <person name="Piche L.C."/>
            <person name="Vincent A.T."/>
            <person name="Charette S.J."/>
        </authorList>
    </citation>
    <scope>NUCLEOTIDE SEQUENCE</scope>
</reference>
<dbReference type="EMBL" id="OL348188">
    <property type="protein sequence ID" value="UGC97291.1"/>
    <property type="molecule type" value="Genomic_DNA"/>
</dbReference>
<dbReference type="Proteomes" id="UP000828357">
    <property type="component" value="Segment"/>
</dbReference>
<evidence type="ECO:0000313" key="2">
    <source>
        <dbReference type="EMBL" id="UGC97291.1"/>
    </source>
</evidence>
<dbReference type="RefSeq" id="YP_010664476.1">
    <property type="nucleotide sequence ID" value="NC_070919.1"/>
</dbReference>
<sequence>MLEGIILPENKYISAIDFDSARPDREQPVDFGIAHRKENSALIMGRLAGHRPSGRRDHLLHTDAQVHAEQNGILQVNEPGHVVIKPAPDRARVNTDQPCRIGIGETGALKRRSKLCFGIEQVLPSHSGESSIPFHGAAPVSMGSPVL</sequence>
<name>A0AAE8YH94_9CAUD</name>